<comment type="subunit">
    <text evidence="8">Part of a complex composed of FtsB, FtsL and FtsQ.</text>
</comment>
<dbReference type="STRING" id="173990.SAMN05660691_01872"/>
<evidence type="ECO:0000256" key="4">
    <source>
        <dbReference type="ARBA" id="ARBA00022692"/>
    </source>
</evidence>
<keyword evidence="4 8" id="KW-0812">Transmembrane</keyword>
<dbReference type="Pfam" id="PF04999">
    <property type="entry name" value="FtsL"/>
    <property type="match status" value="1"/>
</dbReference>
<evidence type="ECO:0000256" key="1">
    <source>
        <dbReference type="ARBA" id="ARBA00004401"/>
    </source>
</evidence>
<accession>A0A1H6LNG7</accession>
<dbReference type="GO" id="GO:0005886">
    <property type="term" value="C:plasma membrane"/>
    <property type="evidence" value="ECO:0007669"/>
    <property type="project" value="UniProtKB-SubCell"/>
</dbReference>
<dbReference type="GO" id="GO:0032153">
    <property type="term" value="C:cell division site"/>
    <property type="evidence" value="ECO:0007669"/>
    <property type="project" value="UniProtKB-UniRule"/>
</dbReference>
<evidence type="ECO:0000256" key="8">
    <source>
        <dbReference type="HAMAP-Rule" id="MF_00910"/>
    </source>
</evidence>
<comment type="function">
    <text evidence="8">Essential cell division protein. May link together the upstream cell division proteins, which are predominantly cytoplasmic, with the downstream cell division proteins, which are predominantly periplasmic.</text>
</comment>
<organism evidence="10 11">
    <name type="scientific">Rheinheimera pacifica</name>
    <dbReference type="NCBI Taxonomy" id="173990"/>
    <lineage>
        <taxon>Bacteria</taxon>
        <taxon>Pseudomonadati</taxon>
        <taxon>Pseudomonadota</taxon>
        <taxon>Gammaproteobacteria</taxon>
        <taxon>Chromatiales</taxon>
        <taxon>Chromatiaceae</taxon>
        <taxon>Rheinheimera</taxon>
    </lineage>
</organism>
<proteinExistence type="inferred from homology"/>
<dbReference type="InterPro" id="IPR011922">
    <property type="entry name" value="Cell_div_FtsL"/>
</dbReference>
<evidence type="ECO:0000256" key="7">
    <source>
        <dbReference type="ARBA" id="ARBA00023306"/>
    </source>
</evidence>
<dbReference type="PANTHER" id="PTHR37479">
    <property type="entry name" value="CELL DIVISION PROTEIN FTSL"/>
    <property type="match status" value="1"/>
</dbReference>
<dbReference type="EMBL" id="FNXF01000005">
    <property type="protein sequence ID" value="SEH86277.1"/>
    <property type="molecule type" value="Genomic_DNA"/>
</dbReference>
<feature type="transmembrane region" description="Helical" evidence="8">
    <location>
        <begin position="20"/>
        <end position="38"/>
    </location>
</feature>
<dbReference type="AlphaFoldDB" id="A0A1H6LNG7"/>
<comment type="similarity">
    <text evidence="8">Belongs to the FtsL family.</text>
</comment>
<evidence type="ECO:0000256" key="5">
    <source>
        <dbReference type="ARBA" id="ARBA00022989"/>
    </source>
</evidence>
<dbReference type="PANTHER" id="PTHR37479:SF1">
    <property type="entry name" value="CELL DIVISION PROTEIN FTSL"/>
    <property type="match status" value="1"/>
</dbReference>
<dbReference type="NCBIfam" id="TIGR02209">
    <property type="entry name" value="ftsL_broad"/>
    <property type="match status" value="1"/>
</dbReference>
<keyword evidence="3 8" id="KW-0132">Cell division</keyword>
<gene>
    <name evidence="8" type="primary">ftsL</name>
    <name evidence="10" type="ORF">SAMN05660691_01872</name>
</gene>
<dbReference type="Proteomes" id="UP000199371">
    <property type="component" value="Unassembled WGS sequence"/>
</dbReference>
<evidence type="ECO:0000256" key="3">
    <source>
        <dbReference type="ARBA" id="ARBA00022618"/>
    </source>
</evidence>
<protein>
    <recommendedName>
        <fullName evidence="8 9">Cell division protein FtsL</fullName>
    </recommendedName>
</protein>
<dbReference type="HAMAP" id="MF_00910">
    <property type="entry name" value="FtsL"/>
    <property type="match status" value="1"/>
</dbReference>
<comment type="subcellular location">
    <subcellularLocation>
        <location evidence="8">Cell inner membrane</location>
        <topology evidence="8">Single-pass type II membrane protein</topology>
    </subcellularLocation>
    <subcellularLocation>
        <location evidence="1">Cell membrane</location>
        <topology evidence="1">Single-pass type II membrane protein</topology>
    </subcellularLocation>
    <text evidence="8">Localizes to the division septum where it forms a ring structure.</text>
</comment>
<keyword evidence="7 8" id="KW-0131">Cell cycle</keyword>
<keyword evidence="11" id="KW-1185">Reference proteome</keyword>
<keyword evidence="2 8" id="KW-1003">Cell membrane</keyword>
<evidence type="ECO:0000256" key="6">
    <source>
        <dbReference type="ARBA" id="ARBA00023136"/>
    </source>
</evidence>
<keyword evidence="5 8" id="KW-1133">Transmembrane helix</keyword>
<evidence type="ECO:0000256" key="2">
    <source>
        <dbReference type="ARBA" id="ARBA00022475"/>
    </source>
</evidence>
<sequence length="102" mass="11781">MSNISLHRLIGQDWRAQKWLALMLLACIASALTVVHFAHLNRQLTIAQDGLYQQRDQLDIEWRNLLLEQRALSEHSRVEDIARNKLQMIRPAGEQDVAVTQP</sequence>
<dbReference type="OrthoDB" id="5298556at2"/>
<evidence type="ECO:0000256" key="9">
    <source>
        <dbReference type="NCBIfam" id="TIGR02209"/>
    </source>
</evidence>
<dbReference type="RefSeq" id="WP_092792599.1">
    <property type="nucleotide sequence ID" value="NZ_FNXF01000005.1"/>
</dbReference>
<keyword evidence="8" id="KW-0997">Cell inner membrane</keyword>
<reference evidence="11" key="1">
    <citation type="submission" date="2016-10" db="EMBL/GenBank/DDBJ databases">
        <authorList>
            <person name="Varghese N."/>
            <person name="Submissions S."/>
        </authorList>
    </citation>
    <scope>NUCLEOTIDE SEQUENCE [LARGE SCALE GENOMIC DNA]</scope>
    <source>
        <strain evidence="11">DSM 17616</strain>
    </source>
</reference>
<evidence type="ECO:0000313" key="10">
    <source>
        <dbReference type="EMBL" id="SEH86277.1"/>
    </source>
</evidence>
<name>A0A1H6LNG7_9GAMM</name>
<evidence type="ECO:0000313" key="11">
    <source>
        <dbReference type="Proteomes" id="UP000199371"/>
    </source>
</evidence>
<keyword evidence="6 8" id="KW-0472">Membrane</keyword>
<dbReference type="GO" id="GO:0043093">
    <property type="term" value="P:FtsZ-dependent cytokinesis"/>
    <property type="evidence" value="ECO:0007669"/>
    <property type="project" value="UniProtKB-UniRule"/>
</dbReference>